<evidence type="ECO:0000256" key="4">
    <source>
        <dbReference type="ARBA" id="ARBA00023040"/>
    </source>
</evidence>
<keyword evidence="4" id="KW-0297">G-protein coupled receptor</keyword>
<gene>
    <name evidence="10" type="ORF">XAT740_LOCUS28663</name>
</gene>
<dbReference type="Gene3D" id="1.20.1070.10">
    <property type="entry name" value="Rhodopsin 7-helix transmembrane proteins"/>
    <property type="match status" value="1"/>
</dbReference>
<sequence length="310" mass="36499">MFVLDEDQVYLDEHIQFTMISVEFLTYFRRTMAVLCCLFGLPGNLLTIIVCTKALYLRTMHLQRKMLNLYLVEISILVLEYKTEQKPSRNSTQRNGTLYDYKTTCTIRSKYVEDQVTLLMNILVAGVLSLAVPALLMSIVNISMLCVIKRIYSTQTDVNNKRRSDITNYRSTRSTLLVISVTYALFYLPYIIFYFLMILLEDNDGTLDYWSEITYSLRHVSHSVNFYAYICTSLSFRHECALLVRSVFRPCLYFKTRRQYRQKKKRSQLIIIDRSPLPPPPLYSSFNRKAPRVTIAQRPEQINNKHETWM</sequence>
<name>A0A815DFD6_ADIRI</name>
<keyword evidence="11" id="KW-1185">Reference proteome</keyword>
<dbReference type="PROSITE" id="PS50262">
    <property type="entry name" value="G_PROTEIN_RECEP_F1_2"/>
    <property type="match status" value="1"/>
</dbReference>
<dbReference type="InterPro" id="IPR000276">
    <property type="entry name" value="GPCR_Rhodpsn"/>
</dbReference>
<keyword evidence="5 8" id="KW-0472">Membrane</keyword>
<dbReference type="EMBL" id="CAJNOR010002458">
    <property type="protein sequence ID" value="CAF1297161.1"/>
    <property type="molecule type" value="Genomic_DNA"/>
</dbReference>
<dbReference type="InterPro" id="IPR017452">
    <property type="entry name" value="GPCR_Rhodpsn_7TM"/>
</dbReference>
<dbReference type="PANTHER" id="PTHR24243:SF233">
    <property type="entry name" value="THYROTROPIN-RELEASING HORMONE RECEPTOR"/>
    <property type="match status" value="1"/>
</dbReference>
<evidence type="ECO:0000256" key="3">
    <source>
        <dbReference type="ARBA" id="ARBA00022989"/>
    </source>
</evidence>
<comment type="caution">
    <text evidence="10">The sequence shown here is derived from an EMBL/GenBank/DDBJ whole genome shotgun (WGS) entry which is preliminary data.</text>
</comment>
<dbReference type="SUPFAM" id="SSF81321">
    <property type="entry name" value="Family A G protein-coupled receptor-like"/>
    <property type="match status" value="1"/>
</dbReference>
<accession>A0A815DFD6</accession>
<evidence type="ECO:0000259" key="9">
    <source>
        <dbReference type="PROSITE" id="PS50262"/>
    </source>
</evidence>
<protein>
    <recommendedName>
        <fullName evidence="9">G-protein coupled receptors family 1 profile domain-containing protein</fullName>
    </recommendedName>
</protein>
<feature type="transmembrane region" description="Helical" evidence="8">
    <location>
        <begin position="32"/>
        <end position="55"/>
    </location>
</feature>
<dbReference type="Proteomes" id="UP000663828">
    <property type="component" value="Unassembled WGS sequence"/>
</dbReference>
<evidence type="ECO:0000256" key="5">
    <source>
        <dbReference type="ARBA" id="ARBA00023136"/>
    </source>
</evidence>
<keyword evidence="2 8" id="KW-0812">Transmembrane</keyword>
<dbReference type="AlphaFoldDB" id="A0A815DFD6"/>
<dbReference type="GO" id="GO:0004930">
    <property type="term" value="F:G protein-coupled receptor activity"/>
    <property type="evidence" value="ECO:0007669"/>
    <property type="project" value="UniProtKB-KW"/>
</dbReference>
<evidence type="ECO:0000313" key="11">
    <source>
        <dbReference type="Proteomes" id="UP000663828"/>
    </source>
</evidence>
<dbReference type="PANTHER" id="PTHR24243">
    <property type="entry name" value="G-PROTEIN COUPLED RECEPTOR"/>
    <property type="match status" value="1"/>
</dbReference>
<comment type="subcellular location">
    <subcellularLocation>
        <location evidence="1">Membrane</location>
        <topology evidence="1">Multi-pass membrane protein</topology>
    </subcellularLocation>
</comment>
<evidence type="ECO:0000313" key="10">
    <source>
        <dbReference type="EMBL" id="CAF1297161.1"/>
    </source>
</evidence>
<feature type="transmembrane region" description="Helical" evidence="8">
    <location>
        <begin position="118"/>
        <end position="140"/>
    </location>
</feature>
<dbReference type="GO" id="GO:0005886">
    <property type="term" value="C:plasma membrane"/>
    <property type="evidence" value="ECO:0007669"/>
    <property type="project" value="TreeGrafter"/>
</dbReference>
<keyword evidence="3 8" id="KW-1133">Transmembrane helix</keyword>
<feature type="transmembrane region" description="Helical" evidence="8">
    <location>
        <begin position="176"/>
        <end position="200"/>
    </location>
</feature>
<dbReference type="CDD" id="cd00637">
    <property type="entry name" value="7tm_classA_rhodopsin-like"/>
    <property type="match status" value="1"/>
</dbReference>
<feature type="transmembrane region" description="Helical" evidence="8">
    <location>
        <begin position="226"/>
        <end position="248"/>
    </location>
</feature>
<evidence type="ECO:0000256" key="7">
    <source>
        <dbReference type="ARBA" id="ARBA00023224"/>
    </source>
</evidence>
<evidence type="ECO:0000256" key="1">
    <source>
        <dbReference type="ARBA" id="ARBA00004141"/>
    </source>
</evidence>
<evidence type="ECO:0000256" key="2">
    <source>
        <dbReference type="ARBA" id="ARBA00022692"/>
    </source>
</evidence>
<keyword evidence="7" id="KW-0807">Transducer</keyword>
<proteinExistence type="predicted"/>
<reference evidence="10" key="1">
    <citation type="submission" date="2021-02" db="EMBL/GenBank/DDBJ databases">
        <authorList>
            <person name="Nowell W R."/>
        </authorList>
    </citation>
    <scope>NUCLEOTIDE SEQUENCE</scope>
</reference>
<evidence type="ECO:0000256" key="8">
    <source>
        <dbReference type="SAM" id="Phobius"/>
    </source>
</evidence>
<dbReference type="Pfam" id="PF00001">
    <property type="entry name" value="7tm_1"/>
    <property type="match status" value="1"/>
</dbReference>
<evidence type="ECO:0000256" key="6">
    <source>
        <dbReference type="ARBA" id="ARBA00023170"/>
    </source>
</evidence>
<feature type="domain" description="G-protein coupled receptors family 1 profile" evidence="9">
    <location>
        <begin position="103"/>
        <end position="229"/>
    </location>
</feature>
<organism evidence="10 11">
    <name type="scientific">Adineta ricciae</name>
    <name type="common">Rotifer</name>
    <dbReference type="NCBI Taxonomy" id="249248"/>
    <lineage>
        <taxon>Eukaryota</taxon>
        <taxon>Metazoa</taxon>
        <taxon>Spiralia</taxon>
        <taxon>Gnathifera</taxon>
        <taxon>Rotifera</taxon>
        <taxon>Eurotatoria</taxon>
        <taxon>Bdelloidea</taxon>
        <taxon>Adinetida</taxon>
        <taxon>Adinetidae</taxon>
        <taxon>Adineta</taxon>
    </lineage>
</organism>
<keyword evidence="6" id="KW-0675">Receptor</keyword>